<keyword evidence="3" id="KW-1185">Reference proteome</keyword>
<dbReference type="Proteomes" id="UP001218218">
    <property type="component" value="Unassembled WGS sequence"/>
</dbReference>
<dbReference type="GO" id="GO:0003676">
    <property type="term" value="F:nucleic acid binding"/>
    <property type="evidence" value="ECO:0007669"/>
    <property type="project" value="InterPro"/>
</dbReference>
<accession>A0AAD7E8W2</accession>
<dbReference type="InterPro" id="IPR002156">
    <property type="entry name" value="RNaseH_domain"/>
</dbReference>
<name>A0AAD7E8W2_9AGAR</name>
<dbReference type="InterPro" id="IPR036397">
    <property type="entry name" value="RNaseH_sf"/>
</dbReference>
<evidence type="ECO:0000259" key="1">
    <source>
        <dbReference type="Pfam" id="PF00075"/>
    </source>
</evidence>
<reference evidence="2" key="1">
    <citation type="submission" date="2023-03" db="EMBL/GenBank/DDBJ databases">
        <title>Massive genome expansion in bonnet fungi (Mycena s.s.) driven by repeated elements and novel gene families across ecological guilds.</title>
        <authorList>
            <consortium name="Lawrence Berkeley National Laboratory"/>
            <person name="Harder C.B."/>
            <person name="Miyauchi S."/>
            <person name="Viragh M."/>
            <person name="Kuo A."/>
            <person name="Thoen E."/>
            <person name="Andreopoulos B."/>
            <person name="Lu D."/>
            <person name="Skrede I."/>
            <person name="Drula E."/>
            <person name="Henrissat B."/>
            <person name="Morin E."/>
            <person name="Kohler A."/>
            <person name="Barry K."/>
            <person name="LaButti K."/>
            <person name="Morin E."/>
            <person name="Salamov A."/>
            <person name="Lipzen A."/>
            <person name="Mereny Z."/>
            <person name="Hegedus B."/>
            <person name="Baldrian P."/>
            <person name="Stursova M."/>
            <person name="Weitz H."/>
            <person name="Taylor A."/>
            <person name="Grigoriev I.V."/>
            <person name="Nagy L.G."/>
            <person name="Martin F."/>
            <person name="Kauserud H."/>
        </authorList>
    </citation>
    <scope>NUCLEOTIDE SEQUENCE</scope>
    <source>
        <strain evidence="2">CBHHK002</strain>
    </source>
</reference>
<dbReference type="SUPFAM" id="SSF53098">
    <property type="entry name" value="Ribonuclease H-like"/>
    <property type="match status" value="1"/>
</dbReference>
<evidence type="ECO:0000313" key="3">
    <source>
        <dbReference type="Proteomes" id="UP001218218"/>
    </source>
</evidence>
<dbReference type="EMBL" id="JARIHO010000118">
    <property type="protein sequence ID" value="KAJ7302301.1"/>
    <property type="molecule type" value="Genomic_DNA"/>
</dbReference>
<dbReference type="AlphaFoldDB" id="A0AAD7E8W2"/>
<dbReference type="InterPro" id="IPR012337">
    <property type="entry name" value="RNaseH-like_sf"/>
</dbReference>
<protein>
    <recommendedName>
        <fullName evidence="1">RNase H type-1 domain-containing protein</fullName>
    </recommendedName>
</protein>
<sequence>MQAKYLLVAGAATYWGPNAHLNTSVRVWGTQTSPRAELLSVILALKSVPVYKSLQISTRSEYVIHSIVHYAAHNEACGWRCANGDLLRLIFAFIKV</sequence>
<dbReference type="Pfam" id="PF00075">
    <property type="entry name" value="RNase_H"/>
    <property type="match status" value="1"/>
</dbReference>
<dbReference type="Gene3D" id="3.30.420.10">
    <property type="entry name" value="Ribonuclease H-like superfamily/Ribonuclease H"/>
    <property type="match status" value="1"/>
</dbReference>
<dbReference type="GO" id="GO:0004523">
    <property type="term" value="F:RNA-DNA hybrid ribonuclease activity"/>
    <property type="evidence" value="ECO:0007669"/>
    <property type="project" value="InterPro"/>
</dbReference>
<gene>
    <name evidence="2" type="ORF">DFH08DRAFT_723256</name>
</gene>
<organism evidence="2 3">
    <name type="scientific">Mycena albidolilacea</name>
    <dbReference type="NCBI Taxonomy" id="1033008"/>
    <lineage>
        <taxon>Eukaryota</taxon>
        <taxon>Fungi</taxon>
        <taxon>Dikarya</taxon>
        <taxon>Basidiomycota</taxon>
        <taxon>Agaricomycotina</taxon>
        <taxon>Agaricomycetes</taxon>
        <taxon>Agaricomycetidae</taxon>
        <taxon>Agaricales</taxon>
        <taxon>Marasmiineae</taxon>
        <taxon>Mycenaceae</taxon>
        <taxon>Mycena</taxon>
    </lineage>
</organism>
<comment type="caution">
    <text evidence="2">The sequence shown here is derived from an EMBL/GenBank/DDBJ whole genome shotgun (WGS) entry which is preliminary data.</text>
</comment>
<evidence type="ECO:0000313" key="2">
    <source>
        <dbReference type="EMBL" id="KAJ7302301.1"/>
    </source>
</evidence>
<feature type="domain" description="RNase H type-1" evidence="1">
    <location>
        <begin position="11"/>
        <end position="83"/>
    </location>
</feature>
<proteinExistence type="predicted"/>